<keyword evidence="8" id="KW-1185">Reference proteome</keyword>
<evidence type="ECO:0000256" key="3">
    <source>
        <dbReference type="ARBA" id="ARBA00022737"/>
    </source>
</evidence>
<accession>A0A0P1BDX8</accession>
<evidence type="ECO:0000313" key="8">
    <source>
        <dbReference type="Proteomes" id="UP000054845"/>
    </source>
</evidence>
<dbReference type="STRING" id="401625.A0A0P1BDX8"/>
<dbReference type="InterPro" id="IPR013949">
    <property type="entry name" value="Utp6"/>
</dbReference>
<feature type="region of interest" description="Disordered" evidence="5">
    <location>
        <begin position="183"/>
        <end position="219"/>
    </location>
</feature>
<evidence type="ECO:0000313" key="7">
    <source>
        <dbReference type="EMBL" id="CEH14415.1"/>
    </source>
</evidence>
<evidence type="ECO:0000256" key="4">
    <source>
        <dbReference type="ARBA" id="ARBA00023242"/>
    </source>
</evidence>
<name>A0A0P1BDX8_9BASI</name>
<dbReference type="EMBL" id="CCYA01000243">
    <property type="protein sequence ID" value="CEH14415.1"/>
    <property type="molecule type" value="Genomic_DNA"/>
</dbReference>
<dbReference type="GO" id="GO:0034388">
    <property type="term" value="C:Pwp2p-containing subcomplex of 90S preribosome"/>
    <property type="evidence" value="ECO:0007669"/>
    <property type="project" value="TreeGrafter"/>
</dbReference>
<feature type="compositionally biased region" description="Basic and acidic residues" evidence="5">
    <location>
        <begin position="883"/>
        <end position="908"/>
    </location>
</feature>
<reference evidence="7 8" key="1">
    <citation type="submission" date="2014-09" db="EMBL/GenBank/DDBJ databases">
        <authorList>
            <person name="Magalhaes I.L.F."/>
            <person name="Oliveira U."/>
            <person name="Santos F.R."/>
            <person name="Vidigal T.H.D.A."/>
            <person name="Brescovit A.D."/>
            <person name="Santos A.J."/>
        </authorList>
    </citation>
    <scope>NUCLEOTIDE SEQUENCE [LARGE SCALE GENOMIC DNA]</scope>
</reference>
<dbReference type="GO" id="GO:0032040">
    <property type="term" value="C:small-subunit processome"/>
    <property type="evidence" value="ECO:0007669"/>
    <property type="project" value="TreeGrafter"/>
</dbReference>
<dbReference type="GO" id="GO:0030515">
    <property type="term" value="F:snoRNA binding"/>
    <property type="evidence" value="ECO:0007669"/>
    <property type="project" value="InterPro"/>
</dbReference>
<dbReference type="Proteomes" id="UP000054845">
    <property type="component" value="Unassembled WGS sequence"/>
</dbReference>
<evidence type="ECO:0000259" key="6">
    <source>
        <dbReference type="Pfam" id="PF08640"/>
    </source>
</evidence>
<dbReference type="GO" id="GO:0000462">
    <property type="term" value="P:maturation of SSU-rRNA from tricistronic rRNA transcript (SSU-rRNA, 5.8S rRNA, LSU-rRNA)"/>
    <property type="evidence" value="ECO:0007669"/>
    <property type="project" value="InterPro"/>
</dbReference>
<dbReference type="InterPro" id="IPR055347">
    <property type="entry name" value="UTP6_N"/>
</dbReference>
<feature type="region of interest" description="Disordered" evidence="5">
    <location>
        <begin position="883"/>
        <end position="917"/>
    </location>
</feature>
<evidence type="ECO:0000256" key="5">
    <source>
        <dbReference type="SAM" id="MobiDB-lite"/>
    </source>
</evidence>
<proteinExistence type="predicted"/>
<dbReference type="InterPro" id="IPR011990">
    <property type="entry name" value="TPR-like_helical_dom_sf"/>
</dbReference>
<dbReference type="Pfam" id="PF08640">
    <property type="entry name" value="U3_assoc_6"/>
    <property type="match status" value="1"/>
</dbReference>
<dbReference type="OrthoDB" id="28112at2759"/>
<keyword evidence="3" id="KW-0677">Repeat</keyword>
<evidence type="ECO:0000256" key="1">
    <source>
        <dbReference type="ARBA" id="ARBA00004604"/>
    </source>
</evidence>
<sequence>MGSARVQYALERTLPQLTWLESTGQFSKSELQQVTSSRSKHEQSLIRRGVTREDFHRYIAFEDDFESLRLLREERLSRPISVKESAKARADAIRTLINIYERGCKRLRGDVMFWEEYIAWSLAKGMRIVSGRIIARALAMFPNAVRLWLRCADWQLNVNGAPNAARALLQRAIRLNARPHLSSIGSGIERPSKRQRTSSNRSTLSQLHQQQSQQSLVPQANISKEEEQVLSLWIEYIRMELVFLERVRRRRKVLGISMDEEKAPDAATTLQDESGHSEMEQAVLKDVPAADDAQESNSQVIAAQNAASAAAADARSGGALIVQGAIPISIMRAALALDSPTSLPPRTHLRLLLSLHLLFRSFPFLSSSSGECGPRTHLLEALRTTVEDRFKRHEVVELLRGSDTLLDKAFVLELQEDEEEEAGGWSAEGQKPAQTLLGRASTLSTGGASPELLLLDSVSRRAGLHALLGPQETYGAALIVLQLSAYAFKVARGEKNSSTARLLQAPIEAFRKILTSESIGQLDASGRSRLVKCVIALHLVLGNINTSSGMTNTKGKGEADTRESLDAEVKTYLRAATSRLIKSAERLVPISQLHLARLEVQVDEMIDGRGSRNGDLAGWKRVHDDACRATNSSAKCAELSSDDLLGILRIRLWSVRASPQDAPGKGAGRLGEEWERVFRDGGESVWKDAKLVEERCEWLASALEGASKVERDSLRKTFEEDLRKASRHPESFLLLAKAYLSSGVQLKRSLTEQTNQVLMYAPSNSLILYELFTSALARFGLATPSSSILSPSSSSPSAAAAKTYEALDRASKASLDKLLQRLSNALNKPAVQRTKTFLFVATYQRDVKRDLAGANETLRRACKVLGSSSRQWLERQWVANTGAHDEWQAEAEERGQDGGESMLHIRSDDDAEEEEEE</sequence>
<feature type="domain" description="U3 small nucleolar RNA-associated protein 6 N-terminal" evidence="6">
    <location>
        <begin position="10"/>
        <end position="84"/>
    </location>
</feature>
<dbReference type="AlphaFoldDB" id="A0A0P1BDX8"/>
<comment type="subcellular location">
    <subcellularLocation>
        <location evidence="1">Nucleus</location>
        <location evidence="1">Nucleolus</location>
    </subcellularLocation>
</comment>
<feature type="compositionally biased region" description="Low complexity" evidence="5">
    <location>
        <begin position="204"/>
        <end position="216"/>
    </location>
</feature>
<protein>
    <submittedName>
        <fullName evidence="7">HAT (Half-A-TPR) repeat-containing protein</fullName>
    </submittedName>
</protein>
<dbReference type="Gene3D" id="1.25.40.10">
    <property type="entry name" value="Tetratricopeptide repeat domain"/>
    <property type="match status" value="1"/>
</dbReference>
<keyword evidence="2" id="KW-0698">rRNA processing</keyword>
<keyword evidence="4" id="KW-0539">Nucleus</keyword>
<organism evidence="7 8">
    <name type="scientific">Ceraceosorus bombacis</name>
    <dbReference type="NCBI Taxonomy" id="401625"/>
    <lineage>
        <taxon>Eukaryota</taxon>
        <taxon>Fungi</taxon>
        <taxon>Dikarya</taxon>
        <taxon>Basidiomycota</taxon>
        <taxon>Ustilaginomycotina</taxon>
        <taxon>Exobasidiomycetes</taxon>
        <taxon>Ceraceosorales</taxon>
        <taxon>Ceraceosoraceae</taxon>
        <taxon>Ceraceosorus</taxon>
    </lineage>
</organism>
<dbReference type="PANTHER" id="PTHR23271:SF1">
    <property type="entry name" value="U3 SMALL NUCLEOLAR RNA-ASSOCIATED PROTEIN 6 HOMOLOG"/>
    <property type="match status" value="1"/>
</dbReference>
<dbReference type="PANTHER" id="PTHR23271">
    <property type="entry name" value="HEPATOCELLULAR CARCINOMA-ASSOCIATED ANTIGEN 66"/>
    <property type="match status" value="1"/>
</dbReference>
<evidence type="ECO:0000256" key="2">
    <source>
        <dbReference type="ARBA" id="ARBA00022552"/>
    </source>
</evidence>